<dbReference type="RefSeq" id="WP_040717088.1">
    <property type="nucleotide sequence ID" value="NZ_CAWPHS010000002.1"/>
</dbReference>
<dbReference type="AlphaFoldDB" id="A0A7X6RIF2"/>
<dbReference type="InterPro" id="IPR016040">
    <property type="entry name" value="NAD(P)-bd_dom"/>
</dbReference>
<accession>A0A7X6RIF2</accession>
<feature type="domain" description="NAD(P)-binding" evidence="1">
    <location>
        <begin position="41"/>
        <end position="186"/>
    </location>
</feature>
<organism evidence="2 3">
    <name type="scientific">Nocardia veterana</name>
    <dbReference type="NCBI Taxonomy" id="132249"/>
    <lineage>
        <taxon>Bacteria</taxon>
        <taxon>Bacillati</taxon>
        <taxon>Actinomycetota</taxon>
        <taxon>Actinomycetes</taxon>
        <taxon>Mycobacteriales</taxon>
        <taxon>Nocardiaceae</taxon>
        <taxon>Nocardia</taxon>
    </lineage>
</organism>
<reference evidence="2 3" key="1">
    <citation type="submission" date="2020-04" db="EMBL/GenBank/DDBJ databases">
        <title>MicrobeNet Type strains.</title>
        <authorList>
            <person name="Nicholson A.C."/>
        </authorList>
    </citation>
    <scope>NUCLEOTIDE SEQUENCE [LARGE SCALE GENOMIC DNA]</scope>
    <source>
        <strain evidence="2 3">DSM 44445</strain>
    </source>
</reference>
<dbReference type="InterPro" id="IPR051604">
    <property type="entry name" value="Ergot_Alk_Oxidoreductase"/>
</dbReference>
<dbReference type="InterPro" id="IPR036291">
    <property type="entry name" value="NAD(P)-bd_dom_sf"/>
</dbReference>
<evidence type="ECO:0000313" key="3">
    <source>
        <dbReference type="Proteomes" id="UP000523447"/>
    </source>
</evidence>
<dbReference type="PANTHER" id="PTHR43162">
    <property type="match status" value="1"/>
</dbReference>
<proteinExistence type="predicted"/>
<dbReference type="Proteomes" id="UP000523447">
    <property type="component" value="Unassembled WGS sequence"/>
</dbReference>
<name>A0A7X6RIF2_9NOCA</name>
<dbReference type="EMBL" id="JAAXPE010000010">
    <property type="protein sequence ID" value="NKY86509.1"/>
    <property type="molecule type" value="Genomic_DNA"/>
</dbReference>
<evidence type="ECO:0000259" key="1">
    <source>
        <dbReference type="Pfam" id="PF13460"/>
    </source>
</evidence>
<protein>
    <submittedName>
        <fullName evidence="2">NAD(P)H-binding protein</fullName>
    </submittedName>
</protein>
<dbReference type="Gene3D" id="3.90.25.10">
    <property type="entry name" value="UDP-galactose 4-epimerase, domain 1"/>
    <property type="match status" value="1"/>
</dbReference>
<dbReference type="Gene3D" id="3.40.50.720">
    <property type="entry name" value="NAD(P)-binding Rossmann-like Domain"/>
    <property type="match status" value="1"/>
</dbReference>
<dbReference type="PANTHER" id="PTHR43162:SF1">
    <property type="entry name" value="PRESTALK A DIFFERENTIATION PROTEIN A"/>
    <property type="match status" value="1"/>
</dbReference>
<evidence type="ECO:0000313" key="2">
    <source>
        <dbReference type="EMBL" id="NKY86509.1"/>
    </source>
</evidence>
<sequence length="289" mass="30719">MSAQQFLVTGVTGNTGSRVAAGLRQLGHAVRGGSRTGTPPFDWDDPSTWRAALRGIDAVYIAAPMTGALRVGAAGSVGFRSAAVAEFVATAHACGVRRFVLLSGRSARANPASPYMIALEESVRRIEAEWTVLSPGVFNQNFLAEPLLSGIRHGRVTHVATGPVANLDFIDVADIAEVAVRTLTTPGHAGKVYELSGPRAFPQEEAVGIIGRTLRRDIGYVRVELDEWVRRARAEGLTSDSIDFVSVAARGHSSGAYSHPFDGVEQVLGRPPRSFEAFAREAAATGAWQ</sequence>
<comment type="caution">
    <text evidence="2">The sequence shown here is derived from an EMBL/GenBank/DDBJ whole genome shotgun (WGS) entry which is preliminary data.</text>
</comment>
<dbReference type="Pfam" id="PF13460">
    <property type="entry name" value="NAD_binding_10"/>
    <property type="match status" value="1"/>
</dbReference>
<gene>
    <name evidence="2" type="ORF">HGA07_12815</name>
</gene>
<keyword evidence="3" id="KW-1185">Reference proteome</keyword>
<dbReference type="SUPFAM" id="SSF51735">
    <property type="entry name" value="NAD(P)-binding Rossmann-fold domains"/>
    <property type="match status" value="1"/>
</dbReference>